<dbReference type="Proteomes" id="UP000539372">
    <property type="component" value="Unassembled WGS sequence"/>
</dbReference>
<dbReference type="GO" id="GO:0016740">
    <property type="term" value="F:transferase activity"/>
    <property type="evidence" value="ECO:0007669"/>
    <property type="project" value="UniProtKB-KW"/>
</dbReference>
<sequence length="381" mass="43932">MRYCKQCILPDTRPGIFLDDDGICSACHGHRDKETKIDWTSRAKAFETLVAETKTQSTSYDCIVPVSGGKDSWYQVIKAKEHGLSVLAVTWRTPARTEIGQRNLDRMIEKLGVDHIDYTISPDVERRFMKATFEERGTTGLPMHMALFAIPIRLAVQFRIPLILWGENPQLEYGGNELERLSNTLDADWLSKHGCLESTDASYWLGKEGLSETDLHAYRLPASPDFTVRSVFLGAFYKWNSYENTRIAQDHGFVYEQGAERTGTWDFADIDCEFISLHHFLKWYKFGFTRAFDTLSVQIRYGMITRDQAVAEIRRRGLDAPKADIATFCAFQGKSEDWFWAVCEKFRNPDVWVRSEGRWTIPDFLIPDWDWGKPESEMEPS</sequence>
<dbReference type="AlphaFoldDB" id="A0A7Y0E4Q7"/>
<dbReference type="Gene3D" id="3.40.50.620">
    <property type="entry name" value="HUPs"/>
    <property type="match status" value="1"/>
</dbReference>
<accession>A0A7Y0E4Q7</accession>
<protein>
    <submittedName>
        <fullName evidence="1">N-acetyl sugar amidotransferase</fullName>
    </submittedName>
</protein>
<dbReference type="EMBL" id="JABBNT010000005">
    <property type="protein sequence ID" value="NMM46336.1"/>
    <property type="molecule type" value="Genomic_DNA"/>
</dbReference>
<evidence type="ECO:0000313" key="2">
    <source>
        <dbReference type="Proteomes" id="UP000539372"/>
    </source>
</evidence>
<organism evidence="1 2">
    <name type="scientific">Pacificispira spongiicola</name>
    <dbReference type="NCBI Taxonomy" id="2729598"/>
    <lineage>
        <taxon>Bacteria</taxon>
        <taxon>Pseudomonadati</taxon>
        <taxon>Pseudomonadota</taxon>
        <taxon>Alphaproteobacteria</taxon>
        <taxon>Rhodospirillales</taxon>
        <taxon>Rhodospirillaceae</taxon>
        <taxon>Pacificispira</taxon>
    </lineage>
</organism>
<keyword evidence="2" id="KW-1185">Reference proteome</keyword>
<keyword evidence="1" id="KW-0808">Transferase</keyword>
<evidence type="ECO:0000313" key="1">
    <source>
        <dbReference type="EMBL" id="NMM46336.1"/>
    </source>
</evidence>
<dbReference type="InterPro" id="IPR014729">
    <property type="entry name" value="Rossmann-like_a/b/a_fold"/>
</dbReference>
<dbReference type="InterPro" id="IPR020022">
    <property type="entry name" value="N-acetyl_sugar_amidoTrfase"/>
</dbReference>
<name>A0A7Y0E4Q7_9PROT</name>
<dbReference type="RefSeq" id="WP_169626697.1">
    <property type="nucleotide sequence ID" value="NZ_JABBNT010000005.1"/>
</dbReference>
<dbReference type="SUPFAM" id="SSF52402">
    <property type="entry name" value="Adenine nucleotide alpha hydrolases-like"/>
    <property type="match status" value="1"/>
</dbReference>
<gene>
    <name evidence="1" type="ORF">HH303_17730</name>
</gene>
<reference evidence="1 2" key="1">
    <citation type="submission" date="2020-04" db="EMBL/GenBank/DDBJ databases">
        <title>Rhodospirillaceae bacterium KN72 isolated from deep sea.</title>
        <authorList>
            <person name="Zhang D.-C."/>
        </authorList>
    </citation>
    <scope>NUCLEOTIDE SEQUENCE [LARGE SCALE GENOMIC DNA]</scope>
    <source>
        <strain evidence="1 2">KN72</strain>
    </source>
</reference>
<comment type="caution">
    <text evidence="1">The sequence shown here is derived from an EMBL/GenBank/DDBJ whole genome shotgun (WGS) entry which is preliminary data.</text>
</comment>
<proteinExistence type="predicted"/>
<dbReference type="NCBIfam" id="TIGR03573">
    <property type="entry name" value="WbuX"/>
    <property type="match status" value="1"/>
</dbReference>